<dbReference type="PANTHER" id="PTHR47326:SF1">
    <property type="entry name" value="HTH PSQ-TYPE DOMAIN-CONTAINING PROTEIN"/>
    <property type="match status" value="1"/>
</dbReference>
<dbReference type="GO" id="GO:0003676">
    <property type="term" value="F:nucleic acid binding"/>
    <property type="evidence" value="ECO:0007669"/>
    <property type="project" value="InterPro"/>
</dbReference>
<sequence>MERCTIEERVFIIEQYFKNIENLAATIRKFRAKYCRNSDSTSSTMKRVIEKSKQTGSSGVMLNTLVVQKQAVQMSISKQCMRLLAKAQEHQFGVVDKNCKISRSSLQRIYPEDLCLHAYKVQLTQELKPNDHTQRREFVEWITEHQHSNKTIFSDEAHFHLDCFINSQNCRVWGSENQHGIIEKQMHLQRVTV</sequence>
<reference evidence="2" key="1">
    <citation type="submission" date="2020-08" db="EMBL/GenBank/DDBJ databases">
        <title>Multicomponent nature underlies the extraordinary mechanical properties of spider dragline silk.</title>
        <authorList>
            <person name="Kono N."/>
            <person name="Nakamura H."/>
            <person name="Mori M."/>
            <person name="Yoshida Y."/>
            <person name="Ohtoshi R."/>
            <person name="Malay A.D."/>
            <person name="Moran D.A.P."/>
            <person name="Tomita M."/>
            <person name="Numata K."/>
            <person name="Arakawa K."/>
        </authorList>
    </citation>
    <scope>NUCLEOTIDE SEQUENCE</scope>
</reference>
<feature type="domain" description="DUF4817" evidence="1">
    <location>
        <begin position="5"/>
        <end position="58"/>
    </location>
</feature>
<comment type="caution">
    <text evidence="2">The sequence shown here is derived from an EMBL/GenBank/DDBJ whole genome shotgun (WGS) entry which is preliminary data.</text>
</comment>
<dbReference type="PANTHER" id="PTHR47326">
    <property type="entry name" value="TRANSPOSABLE ELEMENT TC3 TRANSPOSASE-LIKE PROTEIN"/>
    <property type="match status" value="1"/>
</dbReference>
<dbReference type="Pfam" id="PF16087">
    <property type="entry name" value="DUF4817"/>
    <property type="match status" value="1"/>
</dbReference>
<protein>
    <submittedName>
        <fullName evidence="2">DUF4817 domain-containing protein</fullName>
    </submittedName>
</protein>
<proteinExistence type="predicted"/>
<evidence type="ECO:0000313" key="3">
    <source>
        <dbReference type="Proteomes" id="UP000887013"/>
    </source>
</evidence>
<name>A0A8X6M6Z3_NEPPI</name>
<gene>
    <name evidence="2" type="primary">ALC56_14968</name>
    <name evidence="2" type="ORF">NPIL_51891</name>
</gene>
<evidence type="ECO:0000259" key="1">
    <source>
        <dbReference type="Pfam" id="PF16087"/>
    </source>
</evidence>
<dbReference type="Gene3D" id="3.30.420.10">
    <property type="entry name" value="Ribonuclease H-like superfamily/Ribonuclease H"/>
    <property type="match status" value="1"/>
</dbReference>
<dbReference type="InterPro" id="IPR032135">
    <property type="entry name" value="DUF4817"/>
</dbReference>
<keyword evidence="3" id="KW-1185">Reference proteome</keyword>
<dbReference type="InterPro" id="IPR036397">
    <property type="entry name" value="RNaseH_sf"/>
</dbReference>
<dbReference type="EMBL" id="BMAW01087136">
    <property type="protein sequence ID" value="GFS28101.1"/>
    <property type="molecule type" value="Genomic_DNA"/>
</dbReference>
<dbReference type="AlphaFoldDB" id="A0A8X6M6Z3"/>
<accession>A0A8X6M6Z3</accession>
<evidence type="ECO:0000313" key="2">
    <source>
        <dbReference type="EMBL" id="GFS28101.1"/>
    </source>
</evidence>
<dbReference type="OrthoDB" id="6611281at2759"/>
<organism evidence="2 3">
    <name type="scientific">Nephila pilipes</name>
    <name type="common">Giant wood spider</name>
    <name type="synonym">Nephila maculata</name>
    <dbReference type="NCBI Taxonomy" id="299642"/>
    <lineage>
        <taxon>Eukaryota</taxon>
        <taxon>Metazoa</taxon>
        <taxon>Ecdysozoa</taxon>
        <taxon>Arthropoda</taxon>
        <taxon>Chelicerata</taxon>
        <taxon>Arachnida</taxon>
        <taxon>Araneae</taxon>
        <taxon>Araneomorphae</taxon>
        <taxon>Entelegynae</taxon>
        <taxon>Araneoidea</taxon>
        <taxon>Nephilidae</taxon>
        <taxon>Nephila</taxon>
    </lineage>
</organism>
<dbReference type="Proteomes" id="UP000887013">
    <property type="component" value="Unassembled WGS sequence"/>
</dbReference>